<dbReference type="Gene3D" id="3.30.1870.10">
    <property type="entry name" value="EreA-like, domain 2"/>
    <property type="match status" value="1"/>
</dbReference>
<dbReference type="PANTHER" id="PTHR31299">
    <property type="entry name" value="ESTERASE, PUTATIVE (AFU_ORTHOLOGUE AFUA_1G05850)-RELATED"/>
    <property type="match status" value="1"/>
</dbReference>
<proteinExistence type="predicted"/>
<dbReference type="AlphaFoldDB" id="A0A6J7E6M5"/>
<dbReference type="CDD" id="cd14728">
    <property type="entry name" value="Ere-like"/>
    <property type="match status" value="1"/>
</dbReference>
<evidence type="ECO:0000313" key="1">
    <source>
        <dbReference type="EMBL" id="CAB4878762.1"/>
    </source>
</evidence>
<dbReference type="PIRSF" id="PIRSF036794">
    <property type="entry name" value="UCP_erythr_ester"/>
    <property type="match status" value="1"/>
</dbReference>
<accession>A0A6J7E6M5</accession>
<dbReference type="InterPro" id="IPR052036">
    <property type="entry name" value="Hydrolase/PRTase-associated"/>
</dbReference>
<dbReference type="SUPFAM" id="SSF159501">
    <property type="entry name" value="EreA/ChaN-like"/>
    <property type="match status" value="1"/>
</dbReference>
<name>A0A6J7E6M5_9ZZZZ</name>
<dbReference type="InterPro" id="IPR007815">
    <property type="entry name" value="Emycin_Estase"/>
</dbReference>
<gene>
    <name evidence="1" type="ORF">UFOPK3402_01110</name>
</gene>
<dbReference type="Pfam" id="PF05139">
    <property type="entry name" value="Erythro_esteras"/>
    <property type="match status" value="1"/>
</dbReference>
<protein>
    <submittedName>
        <fullName evidence="1">Unannotated protein</fullName>
    </submittedName>
</protein>
<dbReference type="Gene3D" id="3.40.1660.10">
    <property type="entry name" value="EreA-like (biosynthetic domain)"/>
    <property type="match status" value="1"/>
</dbReference>
<dbReference type="GO" id="GO:0046677">
    <property type="term" value="P:response to antibiotic"/>
    <property type="evidence" value="ECO:0007669"/>
    <property type="project" value="InterPro"/>
</dbReference>
<dbReference type="PANTHER" id="PTHR31299:SF0">
    <property type="entry name" value="ESTERASE, PUTATIVE (AFU_ORTHOLOGUE AFUA_1G05850)-RELATED"/>
    <property type="match status" value="1"/>
</dbReference>
<dbReference type="InterPro" id="IPR014622">
    <property type="entry name" value="UCP036794_erythomycin"/>
</dbReference>
<dbReference type="Gene3D" id="1.20.1440.30">
    <property type="entry name" value="Biosynthetic Protein domain"/>
    <property type="match status" value="1"/>
</dbReference>
<dbReference type="EMBL" id="CAFBLS010000130">
    <property type="protein sequence ID" value="CAB4878762.1"/>
    <property type="molecule type" value="Genomic_DNA"/>
</dbReference>
<sequence>MSTHTWTSPTRQITGLHSIKGRHDDYDGLLELVGDRRFVLIGEASHGTHDFYRERARITERLIEEKGFAAVVVEADWPDAYRVNRYVRGRSLDPDANAALGDFKRFPSWMWRNTDVVNFVEWLRRFNAGQVSDRLHAGFYGLDLYSLRASMDAVVGYLERVDEAGAQAARDRYACFDLFAGEGQHYGHAVSLNVAAPCEDEVVGELIDLRERQAAILSQDGHVERDDYFYAEQNARLVLNAERYYREMYRGRISSWNLRDTHMAETLQSLIDHLDAENGRTKVVVWAHNSHLGDARSTDMGRGGELNLGQIVRQRFSGDNLLIGFTTDHGRVTAASEWGGPAERKRVRPALPNSYEHAFHELGIEAFWLPLIGRQASPVPDNLLERAIGVIYRPETERTSHWFHADLASQFDVVIHVDHTSALTPLERTPLWDMGEPPETYPTGL</sequence>
<reference evidence="1" key="1">
    <citation type="submission" date="2020-05" db="EMBL/GenBank/DDBJ databases">
        <authorList>
            <person name="Chiriac C."/>
            <person name="Salcher M."/>
            <person name="Ghai R."/>
            <person name="Kavagutti S V."/>
        </authorList>
    </citation>
    <scope>NUCLEOTIDE SEQUENCE</scope>
</reference>
<organism evidence="1">
    <name type="scientific">freshwater metagenome</name>
    <dbReference type="NCBI Taxonomy" id="449393"/>
    <lineage>
        <taxon>unclassified sequences</taxon>
        <taxon>metagenomes</taxon>
        <taxon>ecological metagenomes</taxon>
    </lineage>
</organism>